<evidence type="ECO:0000313" key="2">
    <source>
        <dbReference type="EMBL" id="KOO26407.1"/>
    </source>
</evidence>
<feature type="region of interest" description="Disordered" evidence="1">
    <location>
        <begin position="270"/>
        <end position="323"/>
    </location>
</feature>
<dbReference type="Proteomes" id="UP000037460">
    <property type="component" value="Unassembled WGS sequence"/>
</dbReference>
<comment type="caution">
    <text evidence="2">The sequence shown here is derived from an EMBL/GenBank/DDBJ whole genome shotgun (WGS) entry which is preliminary data.</text>
</comment>
<reference evidence="3" key="1">
    <citation type="journal article" date="2015" name="PLoS Genet.">
        <title>Genome Sequence and Transcriptome Analyses of Chrysochromulina tobin: Metabolic Tools for Enhanced Algal Fitness in the Prominent Order Prymnesiales (Haptophyceae).</title>
        <authorList>
            <person name="Hovde B.T."/>
            <person name="Deodato C.R."/>
            <person name="Hunsperger H.M."/>
            <person name="Ryken S.A."/>
            <person name="Yost W."/>
            <person name="Jha R.K."/>
            <person name="Patterson J."/>
            <person name="Monnat R.J. Jr."/>
            <person name="Barlow S.B."/>
            <person name="Starkenburg S.R."/>
            <person name="Cattolico R.A."/>
        </authorList>
    </citation>
    <scope>NUCLEOTIDE SEQUENCE</scope>
    <source>
        <strain evidence="3">CCMP291</strain>
    </source>
</reference>
<organism evidence="2 3">
    <name type="scientific">Chrysochromulina tobinii</name>
    <dbReference type="NCBI Taxonomy" id="1460289"/>
    <lineage>
        <taxon>Eukaryota</taxon>
        <taxon>Haptista</taxon>
        <taxon>Haptophyta</taxon>
        <taxon>Prymnesiophyceae</taxon>
        <taxon>Prymnesiales</taxon>
        <taxon>Chrysochromulinaceae</taxon>
        <taxon>Chrysochromulina</taxon>
    </lineage>
</organism>
<dbReference type="OrthoDB" id="497695at2759"/>
<evidence type="ECO:0000313" key="3">
    <source>
        <dbReference type="Proteomes" id="UP000037460"/>
    </source>
</evidence>
<keyword evidence="3" id="KW-1185">Reference proteome</keyword>
<accession>A0A0M0JJ97</accession>
<sequence length="395" mass="43262">MIGTAAPLLEGMIKALELTEPEMRADGEKIYAQKPNLGEHGITWSQENYAHKGLQIEYLRLKSIQRFTESYACMQRAYNKGAFAKLQRATADGAAPGSIPYSIVSLGGGPGFELLGAKAFCDEYLPAAAVTLKSLDLEASWRPCAEGLGLAFDEWDVNDGDGLMAASGVGRIDLALISYVYYHYMSTPHCAEWLANRLRGGSIGAVLIICRFESHERNISMMKERGVHTTKLMVQPRFSSRASDDRQLLYTSADDPAPEPLPAEEQLEMSYPNVPHEDQKDPRDRSYSSSALIDGGGEGGTAEYGADESAAAPPENPEARRDRRLGQVPDALRDALRAVEPDVAEPALAFFCLDGGHSGARELVLEADGDMHEIVLKLDFEAKAWKRVRRKVKPS</sequence>
<evidence type="ECO:0000256" key="1">
    <source>
        <dbReference type="SAM" id="MobiDB-lite"/>
    </source>
</evidence>
<feature type="compositionally biased region" description="Low complexity" evidence="1">
    <location>
        <begin position="303"/>
        <end position="313"/>
    </location>
</feature>
<feature type="compositionally biased region" description="Basic and acidic residues" evidence="1">
    <location>
        <begin position="275"/>
        <end position="286"/>
    </location>
</feature>
<name>A0A0M0JJ97_9EUKA</name>
<gene>
    <name evidence="2" type="ORF">Ctob_004548</name>
</gene>
<proteinExistence type="predicted"/>
<dbReference type="AlphaFoldDB" id="A0A0M0JJ97"/>
<protein>
    <submittedName>
        <fullName evidence="2">Uncharacterized protein</fullName>
    </submittedName>
</protein>
<dbReference type="EMBL" id="JWZX01002856">
    <property type="protein sequence ID" value="KOO26407.1"/>
    <property type="molecule type" value="Genomic_DNA"/>
</dbReference>